<feature type="domain" description="DUF7959" evidence="4">
    <location>
        <begin position="492"/>
        <end position="589"/>
    </location>
</feature>
<name>A0A814A4C0_ADIRI</name>
<dbReference type="OrthoDB" id="5983572at2759"/>
<dbReference type="Pfam" id="PF25898">
    <property type="entry name" value="LolA_2nd_metazoa"/>
    <property type="match status" value="1"/>
</dbReference>
<sequence length="636" mass="72677">MQRVRLLCQIILSFTLITLIDAQVDPQLCPNGPSAPIPDPKWRPIPSRFEIVTELVSDTEVMELSQAFSTQRDAIATNSRYGPVQFYWNFITNEQFEVLTEIVNQIPVPQCLRQVIGTTSETSVIQPNTLILKPSALLGFDARNQANAYWGVRYDGDEDLRGIPTNRFKSCFYMNDIKATVAVTYHVSDPDKFQGYLARNQSTILQIDVRVKNQMNRMDAYTYNVFRYIPNPSRREERQALETAAGVFCLNRTSTMPMPTDFPERISSNSEAFIPEANSSIYSTHGLYDSEFQFTRFDVWFPDPFGGPTWAHFTEIHDFATGLSYQYNHTTRQCKVSDINTFFGDAETVSDQPNLVQMGSPQHLLVTDGMSYHYTGEKRCRDRLWCHVWIGEKYLSNETVQHQEWYWSSSMNGEPLQHSFPVKMVWRTYVKGALTNSFETTIFNYRRNPMTIFEIDFALADCYRSLGPSENFNLAVLSFTVANDKKYPVFENLNYLRLHIFETLIFALFIRPIRISNLIVDQNESNDILVTFTLLDAAPRTGPVEVPIKESSLDTLIERLNAVIDSNALTFRARVNAKQIILRARPDSLNIRHQSSQKKVRSTGPRITGLWIGFITAGVIIGAVTGFLVFKKLATA</sequence>
<dbReference type="InterPro" id="IPR058831">
    <property type="entry name" value="LolA-like_dom_2nd"/>
</dbReference>
<reference evidence="5" key="1">
    <citation type="submission" date="2021-02" db="EMBL/GenBank/DDBJ databases">
        <authorList>
            <person name="Nowell W R."/>
        </authorList>
    </citation>
    <scope>NUCLEOTIDE SEQUENCE</scope>
</reference>
<organism evidence="5 6">
    <name type="scientific">Adineta ricciae</name>
    <name type="common">Rotifer</name>
    <dbReference type="NCBI Taxonomy" id="249248"/>
    <lineage>
        <taxon>Eukaryota</taxon>
        <taxon>Metazoa</taxon>
        <taxon>Spiralia</taxon>
        <taxon>Gnathifera</taxon>
        <taxon>Rotifera</taxon>
        <taxon>Eurotatoria</taxon>
        <taxon>Bdelloidea</taxon>
        <taxon>Adinetida</taxon>
        <taxon>Adinetidae</taxon>
        <taxon>Adineta</taxon>
    </lineage>
</organism>
<accession>A0A814A4C0</accession>
<feature type="domain" description="LolA-like" evidence="3">
    <location>
        <begin position="245"/>
        <end position="456"/>
    </location>
</feature>
<protein>
    <submittedName>
        <fullName evidence="5">Uncharacterized protein</fullName>
    </submittedName>
</protein>
<evidence type="ECO:0000313" key="5">
    <source>
        <dbReference type="EMBL" id="CAF0907166.1"/>
    </source>
</evidence>
<keyword evidence="2" id="KW-0732">Signal</keyword>
<proteinExistence type="predicted"/>
<keyword evidence="1" id="KW-1133">Transmembrane helix</keyword>
<evidence type="ECO:0000313" key="6">
    <source>
        <dbReference type="Proteomes" id="UP000663852"/>
    </source>
</evidence>
<evidence type="ECO:0000259" key="4">
    <source>
        <dbReference type="Pfam" id="PF25899"/>
    </source>
</evidence>
<keyword evidence="1" id="KW-0472">Membrane</keyword>
<dbReference type="InterPro" id="IPR058265">
    <property type="entry name" value="DUF7959"/>
</dbReference>
<evidence type="ECO:0000256" key="1">
    <source>
        <dbReference type="SAM" id="Phobius"/>
    </source>
</evidence>
<dbReference type="AlphaFoldDB" id="A0A814A4C0"/>
<dbReference type="PANTHER" id="PTHR36902">
    <property type="entry name" value="ENRICHED IN SURFACE-LABELED PROTEOME PROTEIN 9"/>
    <property type="match status" value="1"/>
</dbReference>
<dbReference type="PANTHER" id="PTHR36902:SF1">
    <property type="entry name" value="ENRICHED IN SURFACE-LABELED PROTEOME PROTEIN 9"/>
    <property type="match status" value="1"/>
</dbReference>
<feature type="signal peptide" evidence="2">
    <location>
        <begin position="1"/>
        <end position="22"/>
    </location>
</feature>
<feature type="chain" id="PRO_5032497070" evidence="2">
    <location>
        <begin position="23"/>
        <end position="636"/>
    </location>
</feature>
<evidence type="ECO:0000256" key="2">
    <source>
        <dbReference type="SAM" id="SignalP"/>
    </source>
</evidence>
<dbReference type="Pfam" id="PF25899">
    <property type="entry name" value="DUF7959"/>
    <property type="match status" value="1"/>
</dbReference>
<evidence type="ECO:0000259" key="3">
    <source>
        <dbReference type="Pfam" id="PF25898"/>
    </source>
</evidence>
<dbReference type="Proteomes" id="UP000663852">
    <property type="component" value="Unassembled WGS sequence"/>
</dbReference>
<gene>
    <name evidence="5" type="ORF">EDS130_LOCUS10079</name>
</gene>
<feature type="transmembrane region" description="Helical" evidence="1">
    <location>
        <begin position="609"/>
        <end position="630"/>
    </location>
</feature>
<comment type="caution">
    <text evidence="5">The sequence shown here is derived from an EMBL/GenBank/DDBJ whole genome shotgun (WGS) entry which is preliminary data.</text>
</comment>
<keyword evidence="1" id="KW-0812">Transmembrane</keyword>
<dbReference type="EMBL" id="CAJNOJ010000034">
    <property type="protein sequence ID" value="CAF0907166.1"/>
    <property type="molecule type" value="Genomic_DNA"/>
</dbReference>